<feature type="compositionally biased region" description="Basic and acidic residues" evidence="1">
    <location>
        <begin position="69"/>
        <end position="79"/>
    </location>
</feature>
<evidence type="ECO:0000256" key="1">
    <source>
        <dbReference type="SAM" id="MobiDB-lite"/>
    </source>
</evidence>
<gene>
    <name evidence="2" type="ORF">BaRGS_00005496</name>
</gene>
<accession>A0ABD0LUN4</accession>
<comment type="caution">
    <text evidence="2">The sequence shown here is derived from an EMBL/GenBank/DDBJ whole genome shotgun (WGS) entry which is preliminary data.</text>
</comment>
<feature type="region of interest" description="Disordered" evidence="1">
    <location>
        <begin position="62"/>
        <end position="113"/>
    </location>
</feature>
<sequence length="151" mass="16980">MLVDSRPTGAVAREPQPGGGGIGHVFYLGRNDSKRLTWEHLETVRLKKLGIPNRYSRHLGKDLSFLQQGRDRPMSPEHRVVRRSPIRKSADSEVSGSGDRSKSSSTSNSLAPFYTMAKPTCGYFFSRETDNKKKRFGVPPSDLVKWRSFAQ</sequence>
<dbReference type="Pfam" id="PF22581">
    <property type="entry name" value="CIMIP3"/>
    <property type="match status" value="1"/>
</dbReference>
<reference evidence="2 3" key="1">
    <citation type="journal article" date="2023" name="Sci. Data">
        <title>Genome assembly of the Korean intertidal mud-creeper Batillaria attramentaria.</title>
        <authorList>
            <person name="Patra A.K."/>
            <person name="Ho P.T."/>
            <person name="Jun S."/>
            <person name="Lee S.J."/>
            <person name="Kim Y."/>
            <person name="Won Y.J."/>
        </authorList>
    </citation>
    <scope>NUCLEOTIDE SEQUENCE [LARGE SCALE GENOMIC DNA]</scope>
    <source>
        <strain evidence="2">Wonlab-2016</strain>
    </source>
</reference>
<name>A0ABD0LUN4_9CAEN</name>
<feature type="compositionally biased region" description="Low complexity" evidence="1">
    <location>
        <begin position="92"/>
        <end position="109"/>
    </location>
</feature>
<dbReference type="EMBL" id="JACVVK020000021">
    <property type="protein sequence ID" value="KAK7503231.1"/>
    <property type="molecule type" value="Genomic_DNA"/>
</dbReference>
<keyword evidence="3" id="KW-1185">Reference proteome</keyword>
<proteinExistence type="predicted"/>
<protein>
    <submittedName>
        <fullName evidence="2">Uncharacterized protein</fullName>
    </submittedName>
</protein>
<dbReference type="PANTHER" id="PTHR35444">
    <property type="entry name" value="RIKEN CDNA 1700001C19 GENE"/>
    <property type="match status" value="1"/>
</dbReference>
<dbReference type="PANTHER" id="PTHR35444:SF1">
    <property type="entry name" value="RIKEN CDNA 1700001C19 GENE"/>
    <property type="match status" value="1"/>
</dbReference>
<evidence type="ECO:0000313" key="2">
    <source>
        <dbReference type="EMBL" id="KAK7503231.1"/>
    </source>
</evidence>
<dbReference type="Proteomes" id="UP001519460">
    <property type="component" value="Unassembled WGS sequence"/>
</dbReference>
<organism evidence="2 3">
    <name type="scientific">Batillaria attramentaria</name>
    <dbReference type="NCBI Taxonomy" id="370345"/>
    <lineage>
        <taxon>Eukaryota</taxon>
        <taxon>Metazoa</taxon>
        <taxon>Spiralia</taxon>
        <taxon>Lophotrochozoa</taxon>
        <taxon>Mollusca</taxon>
        <taxon>Gastropoda</taxon>
        <taxon>Caenogastropoda</taxon>
        <taxon>Sorbeoconcha</taxon>
        <taxon>Cerithioidea</taxon>
        <taxon>Batillariidae</taxon>
        <taxon>Batillaria</taxon>
    </lineage>
</organism>
<evidence type="ECO:0000313" key="3">
    <source>
        <dbReference type="Proteomes" id="UP001519460"/>
    </source>
</evidence>
<dbReference type="AlphaFoldDB" id="A0ABD0LUN4"/>
<feature type="region of interest" description="Disordered" evidence="1">
    <location>
        <begin position="1"/>
        <end position="21"/>
    </location>
</feature>
<dbReference type="InterPro" id="IPR054446">
    <property type="entry name" value="CIMIP3-like"/>
</dbReference>